<dbReference type="PANTHER" id="PTHR38036">
    <property type="entry name" value="UPF0250 PROTEIN YBED"/>
    <property type="match status" value="1"/>
</dbReference>
<dbReference type="Gene3D" id="3.30.70.260">
    <property type="match status" value="1"/>
</dbReference>
<protein>
    <recommendedName>
        <fullName evidence="2">UPF0250 protein SAMN05444515_11260</fullName>
    </recommendedName>
</protein>
<name>A0A1H7NPY4_9GAMM</name>
<dbReference type="PANTHER" id="PTHR38036:SF1">
    <property type="entry name" value="UPF0250 PROTEIN YBED"/>
    <property type="match status" value="1"/>
</dbReference>
<dbReference type="HAMAP" id="MF_00659">
    <property type="entry name" value="UPF0250"/>
    <property type="match status" value="1"/>
</dbReference>
<evidence type="ECO:0000256" key="2">
    <source>
        <dbReference type="HAMAP-Rule" id="MF_00659"/>
    </source>
</evidence>
<evidence type="ECO:0000313" key="3">
    <source>
        <dbReference type="EMBL" id="SEL25572.1"/>
    </source>
</evidence>
<dbReference type="InterPro" id="IPR027471">
    <property type="entry name" value="YbeD-like_sf"/>
</dbReference>
<proteinExistence type="inferred from homology"/>
<dbReference type="RefSeq" id="WP_090254287.1">
    <property type="nucleotide sequence ID" value="NZ_FOAA01000012.1"/>
</dbReference>
<reference evidence="4" key="1">
    <citation type="submission" date="2016-10" db="EMBL/GenBank/DDBJ databases">
        <authorList>
            <person name="Varghese N."/>
            <person name="Submissions S."/>
        </authorList>
    </citation>
    <scope>NUCLEOTIDE SEQUENCE [LARGE SCALE GENOMIC DNA]</scope>
    <source>
        <strain evidence="4">DSM 241</strain>
    </source>
</reference>
<comment type="similarity">
    <text evidence="1 2">Belongs to the UPF0250 family.</text>
</comment>
<dbReference type="EMBL" id="FOAA01000012">
    <property type="protein sequence ID" value="SEL25572.1"/>
    <property type="molecule type" value="Genomic_DNA"/>
</dbReference>
<dbReference type="SUPFAM" id="SSF117991">
    <property type="entry name" value="YbeD/HP0495-like"/>
    <property type="match status" value="1"/>
</dbReference>
<dbReference type="GO" id="GO:0005829">
    <property type="term" value="C:cytosol"/>
    <property type="evidence" value="ECO:0007669"/>
    <property type="project" value="TreeGrafter"/>
</dbReference>
<sequence length="92" mass="10292">MSDSLETPLLDKAFPCEFPVKVMGASVPEFHERVEAIVRRHVPEVSSQAFSSRPSRNGRYVAITVVVQARSREHMDGLYQELSACELVTMAL</sequence>
<dbReference type="Proteomes" id="UP000199256">
    <property type="component" value="Unassembled WGS sequence"/>
</dbReference>
<dbReference type="InterPro" id="IPR007454">
    <property type="entry name" value="UPF0250_YbeD-like"/>
</dbReference>
<dbReference type="OrthoDB" id="9793424at2"/>
<dbReference type="STRING" id="1396821.SAMN05444515_11260"/>
<gene>
    <name evidence="3" type="ORF">SAMN05444515_11260</name>
</gene>
<evidence type="ECO:0000313" key="4">
    <source>
        <dbReference type="Proteomes" id="UP000199256"/>
    </source>
</evidence>
<dbReference type="AlphaFoldDB" id="A0A1H7NPY4"/>
<keyword evidence="4" id="KW-1185">Reference proteome</keyword>
<organism evidence="3 4">
    <name type="scientific">Ectothiorhodospira marina</name>
    <dbReference type="NCBI Taxonomy" id="1396821"/>
    <lineage>
        <taxon>Bacteria</taxon>
        <taxon>Pseudomonadati</taxon>
        <taxon>Pseudomonadota</taxon>
        <taxon>Gammaproteobacteria</taxon>
        <taxon>Chromatiales</taxon>
        <taxon>Ectothiorhodospiraceae</taxon>
        <taxon>Ectothiorhodospira</taxon>
    </lineage>
</organism>
<dbReference type="Pfam" id="PF04359">
    <property type="entry name" value="DUF493"/>
    <property type="match status" value="1"/>
</dbReference>
<accession>A0A1H7NPY4</accession>
<evidence type="ECO:0000256" key="1">
    <source>
        <dbReference type="ARBA" id="ARBA00008460"/>
    </source>
</evidence>